<keyword evidence="1" id="KW-0732">Signal</keyword>
<evidence type="ECO:0000256" key="1">
    <source>
        <dbReference type="SAM" id="SignalP"/>
    </source>
</evidence>
<feature type="signal peptide" evidence="1">
    <location>
        <begin position="1"/>
        <end position="24"/>
    </location>
</feature>
<feature type="chain" id="PRO_5044779090" evidence="1">
    <location>
        <begin position="25"/>
        <end position="101"/>
    </location>
</feature>
<organism evidence="2 3">
    <name type="scientific">Lyngbya confervoides BDU141951</name>
    <dbReference type="NCBI Taxonomy" id="1574623"/>
    <lineage>
        <taxon>Bacteria</taxon>
        <taxon>Bacillati</taxon>
        <taxon>Cyanobacteriota</taxon>
        <taxon>Cyanophyceae</taxon>
        <taxon>Oscillatoriophycideae</taxon>
        <taxon>Oscillatoriales</taxon>
        <taxon>Microcoleaceae</taxon>
        <taxon>Lyngbya</taxon>
    </lineage>
</organism>
<comment type="caution">
    <text evidence="2">The sequence shown here is derived from an EMBL/GenBank/DDBJ whole genome shotgun (WGS) entry which is preliminary data.</text>
</comment>
<evidence type="ECO:0000313" key="3">
    <source>
        <dbReference type="Proteomes" id="UP000031561"/>
    </source>
</evidence>
<keyword evidence="3" id="KW-1185">Reference proteome</keyword>
<proteinExistence type="predicted"/>
<reference evidence="2 3" key="1">
    <citation type="journal article" date="2015" name="Genome Announc.">
        <title>Draft Genome Sequence of Filamentous Marine Cyanobacterium Lyngbya confervoides Strain BDU141951.</title>
        <authorList>
            <person name="Chandrababunaidu M.M."/>
            <person name="Sen D."/>
            <person name="Tripathy S."/>
        </authorList>
    </citation>
    <scope>NUCLEOTIDE SEQUENCE [LARGE SCALE GENOMIC DNA]</scope>
    <source>
        <strain evidence="2 3">BDU141951</strain>
    </source>
</reference>
<dbReference type="RefSeq" id="WP_166279986.1">
    <property type="nucleotide sequence ID" value="NZ_JTHE03000023.1"/>
</dbReference>
<sequence length="101" mass="11758">MLKLAQISALSLVTLLSVSTVAAAGPIQNRLDRQDQRISQGVQSGDLTYAEYQRLQNRQDRIEDFRQRQIQDGNGLNPVEFLRINHRLNRQSRQIYRQKHD</sequence>
<dbReference type="Proteomes" id="UP000031561">
    <property type="component" value="Unassembled WGS sequence"/>
</dbReference>
<dbReference type="EMBL" id="JTHE03000023">
    <property type="protein sequence ID" value="MCM1981868.1"/>
    <property type="molecule type" value="Genomic_DNA"/>
</dbReference>
<accession>A0ABD4T0A5</accession>
<gene>
    <name evidence="2" type="ORF">QQ91_0003355</name>
</gene>
<protein>
    <submittedName>
        <fullName evidence="2">Uncharacterized protein</fullName>
    </submittedName>
</protein>
<dbReference type="AlphaFoldDB" id="A0ABD4T0A5"/>
<name>A0ABD4T0A5_9CYAN</name>
<evidence type="ECO:0000313" key="2">
    <source>
        <dbReference type="EMBL" id="MCM1981868.1"/>
    </source>
</evidence>